<keyword evidence="4" id="KW-0597">Phosphoprotein</keyword>
<evidence type="ECO:0000256" key="8">
    <source>
        <dbReference type="SAM" id="MobiDB-lite"/>
    </source>
</evidence>
<keyword evidence="3 7" id="KW-0698">rRNA processing</keyword>
<evidence type="ECO:0000256" key="7">
    <source>
        <dbReference type="RuleBase" id="RU364004"/>
    </source>
</evidence>
<keyword evidence="6 7" id="KW-0539">Nucleus</keyword>
<evidence type="ECO:0000256" key="2">
    <source>
        <dbReference type="ARBA" id="ARBA00022517"/>
    </source>
</evidence>
<comment type="subunit">
    <text evidence="7">Component of the small nucleolar ribonucleoprotein particles containing H/ACA-type snoRNAs (H/ACA snoRNPs).</text>
</comment>
<comment type="caution">
    <text evidence="9">The sequence shown here is derived from an EMBL/GenBank/DDBJ whole genome shotgun (WGS) entry which is preliminary data.</text>
</comment>
<dbReference type="Proteomes" id="UP001280121">
    <property type="component" value="Unassembled WGS sequence"/>
</dbReference>
<evidence type="ECO:0000256" key="3">
    <source>
        <dbReference type="ARBA" id="ARBA00022552"/>
    </source>
</evidence>
<evidence type="ECO:0000256" key="1">
    <source>
        <dbReference type="ARBA" id="ARBA00009801"/>
    </source>
</evidence>
<dbReference type="InterPro" id="IPR009000">
    <property type="entry name" value="Transl_B-barrel_sf"/>
</dbReference>
<dbReference type="PANTHER" id="PTHR31633">
    <property type="entry name" value="H/ACA RIBONUCLEOPROTEIN COMPLEX NON-CORE SUBUNIT NAF1"/>
    <property type="match status" value="1"/>
</dbReference>
<reference evidence="9" key="1">
    <citation type="journal article" date="2023" name="Plant J.">
        <title>Genome sequences and population genomics provide insights into the demographic history, inbreeding, and mutation load of two 'living fossil' tree species of Dipteronia.</title>
        <authorList>
            <person name="Feng Y."/>
            <person name="Comes H.P."/>
            <person name="Chen J."/>
            <person name="Zhu S."/>
            <person name="Lu R."/>
            <person name="Zhang X."/>
            <person name="Li P."/>
            <person name="Qiu J."/>
            <person name="Olsen K.M."/>
            <person name="Qiu Y."/>
        </authorList>
    </citation>
    <scope>NUCLEOTIDE SEQUENCE</scope>
    <source>
        <strain evidence="9">KIB01</strain>
    </source>
</reference>
<dbReference type="GO" id="GO:0005730">
    <property type="term" value="C:nucleolus"/>
    <property type="evidence" value="ECO:0007669"/>
    <property type="project" value="UniProtKB-SubCell"/>
</dbReference>
<dbReference type="Gene3D" id="2.40.10.230">
    <property type="entry name" value="Probable tRNA pseudouridine synthase domain"/>
    <property type="match status" value="1"/>
</dbReference>
<evidence type="ECO:0000313" key="9">
    <source>
        <dbReference type="EMBL" id="KAK2651024.1"/>
    </source>
</evidence>
<keyword evidence="2 7" id="KW-0690">Ribosome biogenesis</keyword>
<sequence>MKMMVKGELHVAGELEEEEIEGVNGEKTTGGIDDEDDEAKEGKVEMVVGSDFEFDFVGDGDEDGVVATEGPIKSKNELQVLGAQVIVEGVEKHNPLNEGSVLWITESRSPLGLIDEVFGPVKNPYYMVRYNLDSEVPTGIHVGTSISFVQEFANHVLNDKNLYKKGYDAWMHGVIMMKRYLRQSFQMMKKRPSIGEI</sequence>
<dbReference type="GO" id="GO:0006364">
    <property type="term" value="P:rRNA processing"/>
    <property type="evidence" value="ECO:0007669"/>
    <property type="project" value="UniProtKB-KW"/>
</dbReference>
<evidence type="ECO:0000256" key="4">
    <source>
        <dbReference type="ARBA" id="ARBA00022553"/>
    </source>
</evidence>
<keyword evidence="7" id="KW-0687">Ribonucleoprotein</keyword>
<dbReference type="InterPro" id="IPR040309">
    <property type="entry name" value="Naf1"/>
</dbReference>
<accession>A0AAD9UB98</accession>
<name>A0AAD9UB98_9ROSI</name>
<dbReference type="GO" id="GO:0001522">
    <property type="term" value="P:pseudouridine synthesis"/>
    <property type="evidence" value="ECO:0007669"/>
    <property type="project" value="InterPro"/>
</dbReference>
<dbReference type="GO" id="GO:0005732">
    <property type="term" value="C:sno(s)RNA-containing ribonucleoprotein complex"/>
    <property type="evidence" value="ECO:0007669"/>
    <property type="project" value="InterPro"/>
</dbReference>
<organism evidence="9 10">
    <name type="scientific">Dipteronia dyeriana</name>
    <dbReference type="NCBI Taxonomy" id="168575"/>
    <lineage>
        <taxon>Eukaryota</taxon>
        <taxon>Viridiplantae</taxon>
        <taxon>Streptophyta</taxon>
        <taxon>Embryophyta</taxon>
        <taxon>Tracheophyta</taxon>
        <taxon>Spermatophyta</taxon>
        <taxon>Magnoliopsida</taxon>
        <taxon>eudicotyledons</taxon>
        <taxon>Gunneridae</taxon>
        <taxon>Pentapetalae</taxon>
        <taxon>rosids</taxon>
        <taxon>malvids</taxon>
        <taxon>Sapindales</taxon>
        <taxon>Sapindaceae</taxon>
        <taxon>Hippocastanoideae</taxon>
        <taxon>Acereae</taxon>
        <taxon>Dipteronia</taxon>
    </lineage>
</organism>
<comment type="similarity">
    <text evidence="1">Belongs to the NAF1 family.</text>
</comment>
<dbReference type="GO" id="GO:0003723">
    <property type="term" value="F:RNA binding"/>
    <property type="evidence" value="ECO:0007669"/>
    <property type="project" value="UniProtKB-KW"/>
</dbReference>
<comment type="function">
    <text evidence="7">Required for ribosome biogenesis. Part of a complex which catalyzes pseudouridylation of rRNA. This involves the isomerization of uridine such that the ribose is subsequently attached to C5, instead of the normal N1. Pseudouridine ("psi") residues may serve to stabilize the conformation of rRNAs.</text>
</comment>
<protein>
    <recommendedName>
        <fullName evidence="7">H/ACA ribonucleoprotein complex subunit</fullName>
    </recommendedName>
</protein>
<gene>
    <name evidence="9" type="ORF">Ddye_018513</name>
</gene>
<comment type="subcellular location">
    <subcellularLocation>
        <location evidence="7">Nucleus</location>
        <location evidence="7">Nucleolus</location>
    </subcellularLocation>
</comment>
<feature type="region of interest" description="Disordered" evidence="8">
    <location>
        <begin position="16"/>
        <end position="36"/>
    </location>
</feature>
<keyword evidence="5 7" id="KW-0694">RNA-binding</keyword>
<evidence type="ECO:0000256" key="6">
    <source>
        <dbReference type="ARBA" id="ARBA00023242"/>
    </source>
</evidence>
<dbReference type="Pfam" id="PF04410">
    <property type="entry name" value="Gar1"/>
    <property type="match status" value="1"/>
</dbReference>
<comment type="similarity">
    <text evidence="7">Belongs to the GAR1 family.</text>
</comment>
<dbReference type="EMBL" id="JANJYI010000005">
    <property type="protein sequence ID" value="KAK2651024.1"/>
    <property type="molecule type" value="Genomic_DNA"/>
</dbReference>
<evidence type="ECO:0000256" key="5">
    <source>
        <dbReference type="ARBA" id="ARBA00022884"/>
    </source>
</evidence>
<keyword evidence="10" id="KW-1185">Reference proteome</keyword>
<evidence type="ECO:0000313" key="10">
    <source>
        <dbReference type="Proteomes" id="UP001280121"/>
    </source>
</evidence>
<dbReference type="InterPro" id="IPR007504">
    <property type="entry name" value="H/ACA_rnp_Gar1/Naf1"/>
</dbReference>
<dbReference type="AlphaFoldDB" id="A0AAD9UB98"/>
<dbReference type="InterPro" id="IPR038664">
    <property type="entry name" value="Gar1/Naf1_Cbf5-bd_sf"/>
</dbReference>
<dbReference type="SUPFAM" id="SSF50447">
    <property type="entry name" value="Translation proteins"/>
    <property type="match status" value="1"/>
</dbReference>
<proteinExistence type="inferred from homology"/>
<dbReference type="GO" id="GO:0000493">
    <property type="term" value="P:box H/ACA snoRNP assembly"/>
    <property type="evidence" value="ECO:0007669"/>
    <property type="project" value="InterPro"/>
</dbReference>
<dbReference type="PANTHER" id="PTHR31633:SF1">
    <property type="entry name" value="H_ACA RIBONUCLEOPROTEIN COMPLEX NON-CORE SUBUNIT NAF1"/>
    <property type="match status" value="1"/>
</dbReference>